<dbReference type="OrthoDB" id="5905931at2"/>
<dbReference type="AlphaFoldDB" id="A0A1E5BHT0"/>
<dbReference type="Proteomes" id="UP000094741">
    <property type="component" value="Unassembled WGS sequence"/>
</dbReference>
<proteinExistence type="predicted"/>
<name>A0A1E5BHT0_9VIBR</name>
<sequence>MGNVRINIKVVLGVFFTLALIFDLSWKTLIATLIISFFTAWFNQRQPQSSSHTPHQTIVHSMHSHFLPKLNKQLEISYKDAHQSINQITLRFVTLSQLVKKRNEIDLCLAAQSSDETAGHEKQQLEKEMNVAYSELMELLQHGDRNLQRQAGVMELLALLVEELQAIDDEGQGWDETLLNNQLNRIIDRTELAIAKEISRNESDEGVTYF</sequence>
<dbReference type="STRING" id="1187848.A1QO_18610"/>
<evidence type="ECO:0000256" key="1">
    <source>
        <dbReference type="SAM" id="Phobius"/>
    </source>
</evidence>
<comment type="caution">
    <text evidence="2">The sequence shown here is derived from an EMBL/GenBank/DDBJ whole genome shotgun (WGS) entry which is preliminary data.</text>
</comment>
<protein>
    <submittedName>
        <fullName evidence="2">Uncharacterized protein</fullName>
    </submittedName>
</protein>
<accession>A0A1E5BHT0</accession>
<organism evidence="2 3">
    <name type="scientific">Vibrio genomosp. F10 str. ZF-129</name>
    <dbReference type="NCBI Taxonomy" id="1187848"/>
    <lineage>
        <taxon>Bacteria</taxon>
        <taxon>Pseudomonadati</taxon>
        <taxon>Pseudomonadota</taxon>
        <taxon>Gammaproteobacteria</taxon>
        <taxon>Vibrionales</taxon>
        <taxon>Vibrionaceae</taxon>
        <taxon>Vibrio</taxon>
    </lineage>
</organism>
<dbReference type="RefSeq" id="WP_017040549.1">
    <property type="nucleotide sequence ID" value="NZ_AJYQ02000038.1"/>
</dbReference>
<keyword evidence="1" id="KW-0472">Membrane</keyword>
<feature type="transmembrane region" description="Helical" evidence="1">
    <location>
        <begin position="12"/>
        <end position="42"/>
    </location>
</feature>
<reference evidence="2 3" key="1">
    <citation type="journal article" date="2012" name="Science">
        <title>Ecological populations of bacteria act as socially cohesive units of antibiotic production and resistance.</title>
        <authorList>
            <person name="Cordero O.X."/>
            <person name="Wildschutte H."/>
            <person name="Kirkup B."/>
            <person name="Proehl S."/>
            <person name="Ngo L."/>
            <person name="Hussain F."/>
            <person name="Le Roux F."/>
            <person name="Mincer T."/>
            <person name="Polz M.F."/>
        </authorList>
    </citation>
    <scope>NUCLEOTIDE SEQUENCE [LARGE SCALE GENOMIC DNA]</scope>
    <source>
        <strain evidence="2 3">ZF-129</strain>
    </source>
</reference>
<dbReference type="EMBL" id="AJYQ02000038">
    <property type="protein sequence ID" value="OEE36605.1"/>
    <property type="molecule type" value="Genomic_DNA"/>
</dbReference>
<gene>
    <name evidence="2" type="ORF">A1QO_18610</name>
</gene>
<dbReference type="eggNOG" id="ENOG5031NHF">
    <property type="taxonomic scope" value="Bacteria"/>
</dbReference>
<keyword evidence="1" id="KW-0812">Transmembrane</keyword>
<evidence type="ECO:0000313" key="3">
    <source>
        <dbReference type="Proteomes" id="UP000094741"/>
    </source>
</evidence>
<evidence type="ECO:0000313" key="2">
    <source>
        <dbReference type="EMBL" id="OEE36605.1"/>
    </source>
</evidence>
<keyword evidence="1" id="KW-1133">Transmembrane helix</keyword>